<feature type="compositionally biased region" description="Polar residues" evidence="1">
    <location>
        <begin position="306"/>
        <end position="326"/>
    </location>
</feature>
<name>A0A158QG63_HYMDI</name>
<feature type="compositionally biased region" description="Polar residues" evidence="1">
    <location>
        <begin position="270"/>
        <end position="280"/>
    </location>
</feature>
<organism evidence="2">
    <name type="scientific">Hymenolepis diminuta</name>
    <name type="common">Rat tapeworm</name>
    <dbReference type="NCBI Taxonomy" id="6216"/>
    <lineage>
        <taxon>Eukaryota</taxon>
        <taxon>Metazoa</taxon>
        <taxon>Spiralia</taxon>
        <taxon>Lophotrochozoa</taxon>
        <taxon>Platyhelminthes</taxon>
        <taxon>Cestoda</taxon>
        <taxon>Eucestoda</taxon>
        <taxon>Cyclophyllidea</taxon>
        <taxon>Hymenolepididae</taxon>
        <taxon>Hymenolepis</taxon>
    </lineage>
</organism>
<evidence type="ECO:0000256" key="1">
    <source>
        <dbReference type="SAM" id="MobiDB-lite"/>
    </source>
</evidence>
<feature type="region of interest" description="Disordered" evidence="1">
    <location>
        <begin position="101"/>
        <end position="142"/>
    </location>
</feature>
<evidence type="ECO:0000313" key="2">
    <source>
        <dbReference type="WBParaSite" id="HDID_0001001301-mRNA-1"/>
    </source>
</evidence>
<feature type="compositionally biased region" description="Low complexity" evidence="1">
    <location>
        <begin position="119"/>
        <end position="133"/>
    </location>
</feature>
<feature type="compositionally biased region" description="Basic and acidic residues" evidence="1">
    <location>
        <begin position="286"/>
        <end position="302"/>
    </location>
</feature>
<feature type="region of interest" description="Disordered" evidence="1">
    <location>
        <begin position="226"/>
        <end position="326"/>
    </location>
</feature>
<accession>A0A158QG63</accession>
<reference evidence="2" key="1">
    <citation type="submission" date="2016-04" db="UniProtKB">
        <authorList>
            <consortium name="WormBaseParasite"/>
        </authorList>
    </citation>
    <scope>IDENTIFICATION</scope>
</reference>
<protein>
    <submittedName>
        <fullName evidence="2">BZIP domain-containing protein</fullName>
    </submittedName>
</protein>
<sequence>LSDDLLFNRDTIRAALQSVGLDDSTLDVPYPPFDPLKALQSLRVAMLGSSAAMLTAAAGGTGSVNTPGGRASGASDYGSSINPFPGWGTLPGSLGHGVGMDSAHRNGGQYGSRGGMANSQSMSSLSMDGSTQSVPNAGSQASNLEKEEMISFKHAQQILYESPETRRRRKHAENLQMANTFDADTGTASMDFNKLCALHKKRTQTQRFKMAEVFNDLSSELNRRKSLSQRKGSLNAPGLSFLRVGSSRQDKKDLDGGGVSEQPTRRTTVDDNSMADSSEWLTVDGQVDKDPLESPKGEKDGDGSPGTPNNVAQSNWDSNFISLFVS</sequence>
<dbReference type="WBParaSite" id="HDID_0001001301-mRNA-1">
    <property type="protein sequence ID" value="HDID_0001001301-mRNA-1"/>
    <property type="gene ID" value="HDID_0001001301"/>
</dbReference>
<proteinExistence type="predicted"/>
<dbReference type="AlphaFoldDB" id="A0A158QG63"/>